<dbReference type="InParanoid" id="A0A0H2SDM6"/>
<feature type="compositionally biased region" description="Acidic residues" evidence="1">
    <location>
        <begin position="104"/>
        <end position="115"/>
    </location>
</feature>
<feature type="region of interest" description="Disordered" evidence="1">
    <location>
        <begin position="1"/>
        <end position="29"/>
    </location>
</feature>
<feature type="region of interest" description="Disordered" evidence="1">
    <location>
        <begin position="48"/>
        <end position="68"/>
    </location>
</feature>
<dbReference type="Proteomes" id="UP000053477">
    <property type="component" value="Unassembled WGS sequence"/>
</dbReference>
<dbReference type="EMBL" id="KQ085884">
    <property type="protein sequence ID" value="KLO19843.1"/>
    <property type="molecule type" value="Genomic_DNA"/>
</dbReference>
<feature type="compositionally biased region" description="Polar residues" evidence="1">
    <location>
        <begin position="116"/>
        <end position="129"/>
    </location>
</feature>
<evidence type="ECO:0000313" key="2">
    <source>
        <dbReference type="EMBL" id="KLO19843.1"/>
    </source>
</evidence>
<keyword evidence="3" id="KW-1185">Reference proteome</keyword>
<feature type="compositionally biased region" description="Polar residues" evidence="1">
    <location>
        <begin position="51"/>
        <end position="63"/>
    </location>
</feature>
<dbReference type="STRING" id="27342.A0A0H2SDM6"/>
<reference evidence="2 3" key="1">
    <citation type="submission" date="2015-04" db="EMBL/GenBank/DDBJ databases">
        <title>Complete genome sequence of Schizopora paradoxa KUC8140, a cosmopolitan wood degrader in East Asia.</title>
        <authorList>
            <consortium name="DOE Joint Genome Institute"/>
            <person name="Min B."/>
            <person name="Park H."/>
            <person name="Jang Y."/>
            <person name="Kim J.-J."/>
            <person name="Kim K.H."/>
            <person name="Pangilinan J."/>
            <person name="Lipzen A."/>
            <person name="Riley R."/>
            <person name="Grigoriev I.V."/>
            <person name="Spatafora J.W."/>
            <person name="Choi I.-G."/>
        </authorList>
    </citation>
    <scope>NUCLEOTIDE SEQUENCE [LARGE SCALE GENOMIC DNA]</scope>
    <source>
        <strain evidence="2 3">KUC8140</strain>
    </source>
</reference>
<dbReference type="AlphaFoldDB" id="A0A0H2SDM6"/>
<proteinExistence type="predicted"/>
<protein>
    <submittedName>
        <fullName evidence="2">Uncharacterized protein</fullName>
    </submittedName>
</protein>
<feature type="region of interest" description="Disordered" evidence="1">
    <location>
        <begin position="92"/>
        <end position="153"/>
    </location>
</feature>
<evidence type="ECO:0000313" key="3">
    <source>
        <dbReference type="Proteomes" id="UP000053477"/>
    </source>
</evidence>
<name>A0A0H2SDM6_9AGAM</name>
<feature type="region of interest" description="Disordered" evidence="1">
    <location>
        <begin position="239"/>
        <end position="277"/>
    </location>
</feature>
<dbReference type="OrthoDB" id="68090at2759"/>
<organism evidence="2 3">
    <name type="scientific">Schizopora paradoxa</name>
    <dbReference type="NCBI Taxonomy" id="27342"/>
    <lineage>
        <taxon>Eukaryota</taxon>
        <taxon>Fungi</taxon>
        <taxon>Dikarya</taxon>
        <taxon>Basidiomycota</taxon>
        <taxon>Agaricomycotina</taxon>
        <taxon>Agaricomycetes</taxon>
        <taxon>Hymenochaetales</taxon>
        <taxon>Schizoporaceae</taxon>
        <taxon>Schizopora</taxon>
    </lineage>
</organism>
<feature type="compositionally biased region" description="Acidic residues" evidence="1">
    <location>
        <begin position="245"/>
        <end position="260"/>
    </location>
</feature>
<accession>A0A0H2SDM6</accession>
<sequence>MPPSSPPRPRRTKRNTSGTGIPGMRAPPLPFHVIPIERMTVVQLKEKYESNQRTLSLPSSSSAVAKLSDEQQRIQGRLAEIELHSTLQNGIENVTLEDRRPDEASNDVEMGDEPSEPQTPVNGAGNINGTRVEETKPSEAQQQTDPGADTNGGTVFVSRTLLAKQKALAAWGSGAKTSTTKTNIINFQEAMEIEARAHALERERVERAREKREMRQMPMRRDASSRAEFEARMWAFMNYKPSNSDNEDDSDFDDDDDPEDPANWFVDDQDDGRKGQNIIYPDAEDFADVIRVDDSRLPEGFASFSYYDVDDEGQ</sequence>
<gene>
    <name evidence="2" type="ORF">SCHPADRAFT_992454</name>
</gene>
<evidence type="ECO:0000256" key="1">
    <source>
        <dbReference type="SAM" id="MobiDB-lite"/>
    </source>
</evidence>